<gene>
    <name evidence="2" type="ORF">E4U91_15340</name>
</gene>
<keyword evidence="1" id="KW-0812">Transmembrane</keyword>
<dbReference type="AlphaFoldDB" id="A0A4U5WHB1"/>
<sequence length="66" mass="7166">MPEALVEVTQRQPSCPARESRSVTLSAAVVLVMQKMATIVALVVVVPVRRVFFACRAAVCPPVRMV</sequence>
<keyword evidence="1" id="KW-1133">Transmembrane helix</keyword>
<protein>
    <submittedName>
        <fullName evidence="2">Uncharacterized protein</fullName>
    </submittedName>
</protein>
<dbReference type="OrthoDB" id="4247385at2"/>
<reference evidence="2 3" key="1">
    <citation type="submission" date="2019-04" db="EMBL/GenBank/DDBJ databases">
        <title>Streptomyces lasaliensis sp. nov., an Actinomycete isolated from soil which produces the polyether antibiotic lasalocid.</title>
        <authorList>
            <person name="Erwin G."/>
            <person name="Haber C."/>
        </authorList>
    </citation>
    <scope>NUCLEOTIDE SEQUENCE [LARGE SCALE GENOMIC DNA]</scope>
    <source>
        <strain evidence="2 3">X-537</strain>
    </source>
</reference>
<evidence type="ECO:0000313" key="3">
    <source>
        <dbReference type="Proteomes" id="UP000305929"/>
    </source>
</evidence>
<evidence type="ECO:0000256" key="1">
    <source>
        <dbReference type="SAM" id="Phobius"/>
    </source>
</evidence>
<accession>A0A4U5WHB1</accession>
<dbReference type="Proteomes" id="UP000305929">
    <property type="component" value="Unassembled WGS sequence"/>
</dbReference>
<keyword evidence="1" id="KW-0472">Membrane</keyword>
<evidence type="ECO:0000313" key="2">
    <source>
        <dbReference type="EMBL" id="TKT01355.1"/>
    </source>
</evidence>
<dbReference type="EMBL" id="SZNQ01000001">
    <property type="protein sequence ID" value="TKT01355.1"/>
    <property type="molecule type" value="Genomic_DNA"/>
</dbReference>
<name>A0A4U5WHB1_STRLS</name>
<feature type="transmembrane region" description="Helical" evidence="1">
    <location>
        <begin position="23"/>
        <end position="46"/>
    </location>
</feature>
<proteinExistence type="predicted"/>
<keyword evidence="3" id="KW-1185">Reference proteome</keyword>
<organism evidence="2 3">
    <name type="scientific">Streptomyces lasalocidi</name>
    <name type="common">Streptomyces lasaliensis</name>
    <dbReference type="NCBI Taxonomy" id="324833"/>
    <lineage>
        <taxon>Bacteria</taxon>
        <taxon>Bacillati</taxon>
        <taxon>Actinomycetota</taxon>
        <taxon>Actinomycetes</taxon>
        <taxon>Kitasatosporales</taxon>
        <taxon>Streptomycetaceae</taxon>
        <taxon>Streptomyces</taxon>
    </lineage>
</organism>
<comment type="caution">
    <text evidence="2">The sequence shown here is derived from an EMBL/GenBank/DDBJ whole genome shotgun (WGS) entry which is preliminary data.</text>
</comment>